<reference evidence="2 3" key="2">
    <citation type="submission" date="2024-07" db="EMBL/GenBank/DDBJ databases">
        <authorList>
            <person name="Akdeniz Z."/>
        </authorList>
    </citation>
    <scope>NUCLEOTIDE SEQUENCE [LARGE SCALE GENOMIC DNA]</scope>
</reference>
<organism evidence="1">
    <name type="scientific">Hexamita inflata</name>
    <dbReference type="NCBI Taxonomy" id="28002"/>
    <lineage>
        <taxon>Eukaryota</taxon>
        <taxon>Metamonada</taxon>
        <taxon>Diplomonadida</taxon>
        <taxon>Hexamitidae</taxon>
        <taxon>Hexamitinae</taxon>
        <taxon>Hexamita</taxon>
    </lineage>
</organism>
<name>A0AA86RL50_9EUKA</name>
<evidence type="ECO:0000313" key="1">
    <source>
        <dbReference type="EMBL" id="CAI9974014.1"/>
    </source>
</evidence>
<evidence type="ECO:0000313" key="2">
    <source>
        <dbReference type="EMBL" id="CAL6106755.1"/>
    </source>
</evidence>
<protein>
    <submittedName>
        <fullName evidence="2">Hypothetical_protein</fullName>
    </submittedName>
</protein>
<comment type="caution">
    <text evidence="1">The sequence shown here is derived from an EMBL/GenBank/DDBJ whole genome shotgun (WGS) entry which is preliminary data.</text>
</comment>
<gene>
    <name evidence="1" type="ORF">HINF_LOCUS61659</name>
    <name evidence="2" type="ORF">HINF_LOCUS73918</name>
</gene>
<dbReference type="Proteomes" id="UP001642409">
    <property type="component" value="Unassembled WGS sequence"/>
</dbReference>
<dbReference type="EMBL" id="CAXDID020000616">
    <property type="protein sequence ID" value="CAL6106755.1"/>
    <property type="molecule type" value="Genomic_DNA"/>
</dbReference>
<reference evidence="1" key="1">
    <citation type="submission" date="2023-06" db="EMBL/GenBank/DDBJ databases">
        <authorList>
            <person name="Kurt Z."/>
        </authorList>
    </citation>
    <scope>NUCLEOTIDE SEQUENCE</scope>
</reference>
<dbReference type="AlphaFoldDB" id="A0AA86RL50"/>
<keyword evidence="3" id="KW-1185">Reference proteome</keyword>
<sequence>MSYYSSGLIVNVTQQLTAFELINVQMLGHQNNSENRQLLVLFTTITVSIIINNVNVCSNLQQQYDLLQLSSNLNLDCQNICVLNNFYVYGICTDLLLNGIFSNNTYLCIDPFVFNGSQCVCKEYYVINGSQCINIAQTFSTLTSSIKYINASFDSLSLKVDELYSSVDQVRINLENDINQTKLNLHKLNDLSENYILGNVTSLTQDIQVLDQSIYNNISVINSQLLSDFSSLDQRIYNNISYLNETLSSNSALIYAALAANLNIKDQQIKSLTESLAQITNTLLNTQEQELWFQCQQQFYTFKIYDTTDVTSTINSANFSSNYAFSSSLNIQNVFIDVQSFGASFTLFQTQTTFLNIKVQLNNLTFSSCSLVSQSTSIIINQMSVVSSTETSITVNTGATLNLLQPLASFVNITNLLLNITMSSVSTGSLYLIDTLNGNLYVTGYQILGYYFSTNIVSLGSQMVQDSNIFLNYVQIAPMQFTIGNLSSYLIARVNNSNIKISHVNIQVGNFSINNQLTTISTTSTNYMQFGGLIACQNSTKLQISDIQLILYELISTQFVNSSGQLLGTINAGNSSIYTVCLQYQSLIQNSEIRNFGMIGQVYGILLISMISSQYHYQLIQSLVNMVGMIGIISGITSNMINIDSQMTIKQNQGQSVGVVSGCIVSNSWSAQNITVKNSYLTGNFNLGLFTTRTSQGSIISSSFSSSYLNSSNLTYSIQGGMIAETLSNIFVQQCIINNITMFSNNTFGWSISGGLIGDAHNFNTIIQQTAVKSSDIQSYGLVTSSASSGGLVAWIYNTILLISDVQITNIILKAQSYTGSVFVASMISFNTCLDINVVRTQIKQIQIVIKGTQIYSGIIFAVGSAGSTIFTFSQTNTEGSNTINGAQITNCENVVFLSETGC</sequence>
<accession>A0AA86RL50</accession>
<dbReference type="EMBL" id="CATOUU010001130">
    <property type="protein sequence ID" value="CAI9974014.1"/>
    <property type="molecule type" value="Genomic_DNA"/>
</dbReference>
<proteinExistence type="predicted"/>
<evidence type="ECO:0000313" key="3">
    <source>
        <dbReference type="Proteomes" id="UP001642409"/>
    </source>
</evidence>